<name>A0A256G3G7_9HYPH</name>
<evidence type="ECO:0000313" key="2">
    <source>
        <dbReference type="Proteomes" id="UP000216188"/>
    </source>
</evidence>
<organism evidence="1 2">
    <name type="scientific">Brucella pseudogrignonensis</name>
    <dbReference type="NCBI Taxonomy" id="419475"/>
    <lineage>
        <taxon>Bacteria</taxon>
        <taxon>Pseudomonadati</taxon>
        <taxon>Pseudomonadota</taxon>
        <taxon>Alphaproteobacteria</taxon>
        <taxon>Hyphomicrobiales</taxon>
        <taxon>Brucellaceae</taxon>
        <taxon>Brucella/Ochrobactrum group</taxon>
        <taxon>Brucella</taxon>
    </lineage>
</organism>
<keyword evidence="2" id="KW-1185">Reference proteome</keyword>
<proteinExistence type="predicted"/>
<accession>A0A256G3G7</accession>
<gene>
    <name evidence="1" type="ORF">CEV34_4878</name>
</gene>
<dbReference type="Proteomes" id="UP000216188">
    <property type="component" value="Unassembled WGS sequence"/>
</dbReference>
<comment type="caution">
    <text evidence="1">The sequence shown here is derived from an EMBL/GenBank/DDBJ whole genome shotgun (WGS) entry which is preliminary data.</text>
</comment>
<dbReference type="AlphaFoldDB" id="A0A256G3G7"/>
<reference evidence="1 2" key="1">
    <citation type="submission" date="2017-07" db="EMBL/GenBank/DDBJ databases">
        <title>Phylogenetic study on the rhizospheric bacterium Ochrobactrum sp. A44.</title>
        <authorList>
            <person name="Krzyzanowska D.M."/>
            <person name="Ossowicki A."/>
            <person name="Rajewska M."/>
            <person name="Maciag T."/>
            <person name="Kaczynski Z."/>
            <person name="Czerwicka M."/>
            <person name="Jafra S."/>
        </authorList>
    </citation>
    <scope>NUCLEOTIDE SEQUENCE [LARGE SCALE GENOMIC DNA]</scope>
    <source>
        <strain evidence="1 2">CCUG 30717</strain>
    </source>
</reference>
<sequence>MVATKMVFFGNPYDGFYDVWEAATATAALGHGVINGARDNQPPAIFIEKLYDDGFDVFISNNIAAAD</sequence>
<protein>
    <submittedName>
        <fullName evidence="1">Uncharacterized protein</fullName>
    </submittedName>
</protein>
<evidence type="ECO:0000313" key="1">
    <source>
        <dbReference type="EMBL" id="OYR21644.1"/>
    </source>
</evidence>
<dbReference type="EMBL" id="NNRM01000047">
    <property type="protein sequence ID" value="OYR21644.1"/>
    <property type="molecule type" value="Genomic_DNA"/>
</dbReference>